<dbReference type="EMBL" id="BMVN01000081">
    <property type="protein sequence ID" value="GHA71595.1"/>
    <property type="molecule type" value="Genomic_DNA"/>
</dbReference>
<feature type="region of interest" description="Disordered" evidence="1">
    <location>
        <begin position="1"/>
        <end position="66"/>
    </location>
</feature>
<evidence type="ECO:0000256" key="1">
    <source>
        <dbReference type="SAM" id="MobiDB-lite"/>
    </source>
</evidence>
<feature type="compositionally biased region" description="Low complexity" evidence="1">
    <location>
        <begin position="51"/>
        <end position="66"/>
    </location>
</feature>
<feature type="region of interest" description="Disordered" evidence="1">
    <location>
        <begin position="83"/>
        <end position="108"/>
    </location>
</feature>
<keyword evidence="3" id="KW-1185">Reference proteome</keyword>
<evidence type="ECO:0000313" key="2">
    <source>
        <dbReference type="EMBL" id="GHA71595.1"/>
    </source>
</evidence>
<accession>A0ABQ3DB79</accession>
<sequence length="129" mass="12985">MNVVGVGAARPGPPTAAIPLSASGPRDWTGPRQAGSDRPPARPLGARHAQRAAGAAARDRLAQPAAEHGATIRALVEDLAQGTPTRAEYAERAEPASALGGAPSPEAEAKAQALLERLGAASHRPRAAA</sequence>
<name>A0ABQ3DB79_9ACTN</name>
<protein>
    <submittedName>
        <fullName evidence="2">Uncharacterized protein</fullName>
    </submittedName>
</protein>
<organism evidence="2 3">
    <name type="scientific">Streptomyces canarius</name>
    <dbReference type="NCBI Taxonomy" id="285453"/>
    <lineage>
        <taxon>Bacteria</taxon>
        <taxon>Bacillati</taxon>
        <taxon>Actinomycetota</taxon>
        <taxon>Actinomycetes</taxon>
        <taxon>Kitasatosporales</taxon>
        <taxon>Streptomycetaceae</taxon>
        <taxon>Streptomyces</taxon>
    </lineage>
</organism>
<evidence type="ECO:0000313" key="3">
    <source>
        <dbReference type="Proteomes" id="UP000653644"/>
    </source>
</evidence>
<comment type="caution">
    <text evidence="2">The sequence shown here is derived from an EMBL/GenBank/DDBJ whole genome shotgun (WGS) entry which is preliminary data.</text>
</comment>
<gene>
    <name evidence="2" type="ORF">GCM10010345_88370</name>
</gene>
<dbReference type="Proteomes" id="UP000653644">
    <property type="component" value="Unassembled WGS sequence"/>
</dbReference>
<reference evidence="3" key="1">
    <citation type="journal article" date="2019" name="Int. J. Syst. Evol. Microbiol.">
        <title>The Global Catalogue of Microorganisms (GCM) 10K type strain sequencing project: providing services to taxonomists for standard genome sequencing and annotation.</title>
        <authorList>
            <consortium name="The Broad Institute Genomics Platform"/>
            <consortium name="The Broad Institute Genome Sequencing Center for Infectious Disease"/>
            <person name="Wu L."/>
            <person name="Ma J."/>
        </authorList>
    </citation>
    <scope>NUCLEOTIDE SEQUENCE [LARGE SCALE GENOMIC DNA]</scope>
    <source>
        <strain evidence="3">JCM 4733</strain>
    </source>
</reference>
<proteinExistence type="predicted"/>